<evidence type="ECO:0000313" key="8">
    <source>
        <dbReference type="EMBL" id="RII41643.1"/>
    </source>
</evidence>
<dbReference type="SUPFAM" id="SSF103481">
    <property type="entry name" value="Multidrug resistance efflux transporter EmrE"/>
    <property type="match status" value="2"/>
</dbReference>
<proteinExistence type="inferred from homology"/>
<evidence type="ECO:0000256" key="6">
    <source>
        <dbReference type="SAM" id="Phobius"/>
    </source>
</evidence>
<dbReference type="InterPro" id="IPR000620">
    <property type="entry name" value="EamA_dom"/>
</dbReference>
<accession>A0A399J801</accession>
<evidence type="ECO:0000256" key="5">
    <source>
        <dbReference type="ARBA" id="ARBA00023136"/>
    </source>
</evidence>
<keyword evidence="9" id="KW-1185">Reference proteome</keyword>
<feature type="transmembrane region" description="Helical" evidence="6">
    <location>
        <begin position="148"/>
        <end position="166"/>
    </location>
</feature>
<feature type="domain" description="EamA" evidence="7">
    <location>
        <begin position="176"/>
        <end position="309"/>
    </location>
</feature>
<dbReference type="InterPro" id="IPR050638">
    <property type="entry name" value="AA-Vitamin_Transporters"/>
</dbReference>
<comment type="similarity">
    <text evidence="2">Belongs to the EamA transporter family.</text>
</comment>
<feature type="transmembrane region" description="Helical" evidence="6">
    <location>
        <begin position="118"/>
        <end position="136"/>
    </location>
</feature>
<dbReference type="AlphaFoldDB" id="A0A399J801"/>
<keyword evidence="3 6" id="KW-0812">Transmembrane</keyword>
<feature type="domain" description="EamA" evidence="7">
    <location>
        <begin position="31"/>
        <end position="162"/>
    </location>
</feature>
<feature type="transmembrane region" description="Helical" evidence="6">
    <location>
        <begin position="209"/>
        <end position="226"/>
    </location>
</feature>
<feature type="transmembrane region" description="Helical" evidence="6">
    <location>
        <begin position="92"/>
        <end position="112"/>
    </location>
</feature>
<evidence type="ECO:0000256" key="4">
    <source>
        <dbReference type="ARBA" id="ARBA00022989"/>
    </source>
</evidence>
<comment type="subcellular location">
    <subcellularLocation>
        <location evidence="1">Membrane</location>
        <topology evidence="1">Multi-pass membrane protein</topology>
    </subcellularLocation>
</comment>
<evidence type="ECO:0000256" key="3">
    <source>
        <dbReference type="ARBA" id="ARBA00022692"/>
    </source>
</evidence>
<dbReference type="InterPro" id="IPR037185">
    <property type="entry name" value="EmrE-like"/>
</dbReference>
<dbReference type="Proteomes" id="UP000265419">
    <property type="component" value="Unassembled WGS sequence"/>
</dbReference>
<feature type="transmembrane region" description="Helical" evidence="6">
    <location>
        <begin position="291"/>
        <end position="310"/>
    </location>
</feature>
<name>A0A399J801_9MICC</name>
<dbReference type="PANTHER" id="PTHR32322:SF2">
    <property type="entry name" value="EAMA DOMAIN-CONTAINING PROTEIN"/>
    <property type="match status" value="1"/>
</dbReference>
<comment type="caution">
    <text evidence="8">The sequence shown here is derived from an EMBL/GenBank/DDBJ whole genome shotgun (WGS) entry which is preliminary data.</text>
</comment>
<dbReference type="PANTHER" id="PTHR32322">
    <property type="entry name" value="INNER MEMBRANE TRANSPORTER"/>
    <property type="match status" value="1"/>
</dbReference>
<sequence>MKANSSVTALRPEAVPARVSARLSSGRPANGLAWGALGILAFSLTVPMTRIAVQGGLDAALVGTGRAVVAAALVGVALLVFRPPRPRGRQWLSLAVVAFGVVLGFPVLTSLALRSVEASHAAVVIALLPAVTAVLSCLRTGERPRRRFWWAAGLGAAAALGFTLLQGGGLGTLRPADLLLLAAVVCCAAGYAEGGVLSRSLGSWQTISWALVLAAPLTLVLSAQRLASGWPQAEPQAWLAFGYLAAVSMFLGFLAWYRGLALGPLVQVSQVQLAQPLLTLAWLVLLLGEHVGVLTVVGGCVVLLCTAIAVRSR</sequence>
<keyword evidence="4 6" id="KW-1133">Transmembrane helix</keyword>
<feature type="transmembrane region" description="Helical" evidence="6">
    <location>
        <begin position="59"/>
        <end position="80"/>
    </location>
</feature>
<evidence type="ECO:0000256" key="1">
    <source>
        <dbReference type="ARBA" id="ARBA00004141"/>
    </source>
</evidence>
<protein>
    <submittedName>
        <fullName evidence="8">DMT family transporter</fullName>
    </submittedName>
</protein>
<dbReference type="GO" id="GO:0016020">
    <property type="term" value="C:membrane"/>
    <property type="evidence" value="ECO:0007669"/>
    <property type="project" value="UniProtKB-SubCell"/>
</dbReference>
<evidence type="ECO:0000256" key="2">
    <source>
        <dbReference type="ARBA" id="ARBA00007362"/>
    </source>
</evidence>
<evidence type="ECO:0000313" key="9">
    <source>
        <dbReference type="Proteomes" id="UP000265419"/>
    </source>
</evidence>
<feature type="transmembrane region" description="Helical" evidence="6">
    <location>
        <begin position="32"/>
        <end position="53"/>
    </location>
</feature>
<evidence type="ECO:0000259" key="7">
    <source>
        <dbReference type="Pfam" id="PF00892"/>
    </source>
</evidence>
<gene>
    <name evidence="8" type="ORF">DWB68_11310</name>
</gene>
<keyword evidence="5 6" id="KW-0472">Membrane</keyword>
<organism evidence="8 9">
    <name type="scientific">Galactobacter valiniphilus</name>
    <dbReference type="NCBI Taxonomy" id="2676122"/>
    <lineage>
        <taxon>Bacteria</taxon>
        <taxon>Bacillati</taxon>
        <taxon>Actinomycetota</taxon>
        <taxon>Actinomycetes</taxon>
        <taxon>Micrococcales</taxon>
        <taxon>Micrococcaceae</taxon>
        <taxon>Galactobacter</taxon>
    </lineage>
</organism>
<reference evidence="8 9" key="1">
    <citation type="submission" date="2018-07" db="EMBL/GenBank/DDBJ databases">
        <title>Arthrobacter sp. nov., isolated from raw cow's milk with high bacterial count.</title>
        <authorList>
            <person name="Hahne J."/>
            <person name="Isele D."/>
            <person name="Lipski A."/>
        </authorList>
    </citation>
    <scope>NUCLEOTIDE SEQUENCE [LARGE SCALE GENOMIC DNA]</scope>
    <source>
        <strain evidence="8 9">JZ R-35</strain>
    </source>
</reference>
<dbReference type="RefSeq" id="WP_119425238.1">
    <property type="nucleotide sequence ID" value="NZ_QQXK01000023.1"/>
</dbReference>
<feature type="transmembrane region" description="Helical" evidence="6">
    <location>
        <begin position="238"/>
        <end position="257"/>
    </location>
</feature>
<dbReference type="Pfam" id="PF00892">
    <property type="entry name" value="EamA"/>
    <property type="match status" value="2"/>
</dbReference>
<dbReference type="EMBL" id="QQXK01000023">
    <property type="protein sequence ID" value="RII41643.1"/>
    <property type="molecule type" value="Genomic_DNA"/>
</dbReference>